<dbReference type="InParanoid" id="B7P472"/>
<dbReference type="HOGENOM" id="CLU_1976019_0_0_1"/>
<proteinExistence type="predicted"/>
<dbReference type="VEuPathDB" id="VectorBase:ISCI001600"/>
<evidence type="ECO:0000313" key="3">
    <source>
        <dbReference type="Proteomes" id="UP000001555"/>
    </source>
</evidence>
<organism>
    <name type="scientific">Ixodes scapularis</name>
    <name type="common">Black-legged tick</name>
    <name type="synonym">Deer tick</name>
    <dbReference type="NCBI Taxonomy" id="6945"/>
    <lineage>
        <taxon>Eukaryota</taxon>
        <taxon>Metazoa</taxon>
        <taxon>Ecdysozoa</taxon>
        <taxon>Arthropoda</taxon>
        <taxon>Chelicerata</taxon>
        <taxon>Arachnida</taxon>
        <taxon>Acari</taxon>
        <taxon>Parasitiformes</taxon>
        <taxon>Ixodida</taxon>
        <taxon>Ixodoidea</taxon>
        <taxon>Ixodidae</taxon>
        <taxon>Ixodinae</taxon>
        <taxon>Ixodes</taxon>
    </lineage>
</organism>
<sequence length="127" mass="15326">CSASFFDWRLLIPRRKILGVRPRPVFHPGKRFLETIIRTAAQSRLDRGPDGLRTVQVPPRRPDKAVFGPRGFRQNREPSVLLWHLWFGRAFRRRVRRRVFYGQLIDERKEVLDIVFWNRGRGPRRRR</sequence>
<keyword evidence="3" id="KW-1185">Reference proteome</keyword>
<dbReference type="EMBL" id="DS633826">
    <property type="protein sequence ID" value="EEC01394.1"/>
    <property type="molecule type" value="Genomic_DNA"/>
</dbReference>
<name>B7P472_IXOSC</name>
<dbReference type="PaxDb" id="6945-B7P472"/>
<dbReference type="Proteomes" id="UP000001555">
    <property type="component" value="Unassembled WGS sequence"/>
</dbReference>
<dbReference type="EMBL" id="ABJB011094842">
    <property type="status" value="NOT_ANNOTATED_CDS"/>
    <property type="molecule type" value="Genomic_DNA"/>
</dbReference>
<gene>
    <name evidence="1" type="ORF">IscW_ISCW001600</name>
</gene>
<feature type="non-terminal residue" evidence="1">
    <location>
        <position position="127"/>
    </location>
</feature>
<dbReference type="AlphaFoldDB" id="B7P472"/>
<reference evidence="2" key="2">
    <citation type="submission" date="2020-05" db="UniProtKB">
        <authorList>
            <consortium name="EnsemblMetazoa"/>
        </authorList>
    </citation>
    <scope>IDENTIFICATION</scope>
    <source>
        <strain evidence="2">wikel</strain>
    </source>
</reference>
<evidence type="ECO:0000313" key="2">
    <source>
        <dbReference type="EnsemblMetazoa" id="ISCW001600-PA"/>
    </source>
</evidence>
<feature type="non-terminal residue" evidence="1">
    <location>
        <position position="1"/>
    </location>
</feature>
<dbReference type="VEuPathDB" id="VectorBase:ISCW001600"/>
<dbReference type="EnsemblMetazoa" id="ISCW001600-RA">
    <property type="protein sequence ID" value="ISCW001600-PA"/>
    <property type="gene ID" value="ISCW001600"/>
</dbReference>
<evidence type="ECO:0000313" key="1">
    <source>
        <dbReference type="EMBL" id="EEC01394.1"/>
    </source>
</evidence>
<protein>
    <submittedName>
        <fullName evidence="1 2">Uncharacterized protein</fullName>
    </submittedName>
</protein>
<reference evidence="1 3" key="1">
    <citation type="submission" date="2008-03" db="EMBL/GenBank/DDBJ databases">
        <title>Annotation of Ixodes scapularis.</title>
        <authorList>
            <consortium name="Ixodes scapularis Genome Project Consortium"/>
            <person name="Caler E."/>
            <person name="Hannick L.I."/>
            <person name="Bidwell S."/>
            <person name="Joardar V."/>
            <person name="Thiagarajan M."/>
            <person name="Amedeo P."/>
            <person name="Galinsky K.J."/>
            <person name="Schobel S."/>
            <person name="Inman J."/>
            <person name="Hostetler J."/>
            <person name="Miller J."/>
            <person name="Hammond M."/>
            <person name="Megy K."/>
            <person name="Lawson D."/>
            <person name="Kodira C."/>
            <person name="Sutton G."/>
            <person name="Meyer J."/>
            <person name="Hill C.A."/>
            <person name="Birren B."/>
            <person name="Nene V."/>
            <person name="Collins F."/>
            <person name="Alarcon-Chaidez F."/>
            <person name="Wikel S."/>
            <person name="Strausberg R."/>
        </authorList>
    </citation>
    <scope>NUCLEOTIDE SEQUENCE [LARGE SCALE GENOMIC DNA]</scope>
    <source>
        <strain evidence="3">Wikel</strain>
        <strain evidence="1">Wikel colony</strain>
    </source>
</reference>
<accession>B7P472</accession>